<dbReference type="CDD" id="cd17319">
    <property type="entry name" value="MFS_ExuT_GudP_like"/>
    <property type="match status" value="1"/>
</dbReference>
<dbReference type="GO" id="GO:0015134">
    <property type="term" value="F:hexuronate transmembrane transporter activity"/>
    <property type="evidence" value="ECO:0007669"/>
    <property type="project" value="TreeGrafter"/>
</dbReference>
<dbReference type="InterPro" id="IPR011701">
    <property type="entry name" value="MFS"/>
</dbReference>
<reference evidence="7" key="2">
    <citation type="journal article" date="2024" name="Antonie Van Leeuwenhoek">
        <title>Roseihalotalea indica gen. nov., sp. nov., a halophilic Bacteroidetes from mesopelagic Southwest Indian Ocean with higher carbohydrate metabolic potential.</title>
        <authorList>
            <person name="Chen B."/>
            <person name="Zhang M."/>
            <person name="Lin D."/>
            <person name="Ye J."/>
            <person name="Tang K."/>
        </authorList>
    </citation>
    <scope>NUCLEOTIDE SEQUENCE</scope>
    <source>
        <strain evidence="7">TK19036</strain>
    </source>
</reference>
<feature type="transmembrane region" description="Helical" evidence="5">
    <location>
        <begin position="252"/>
        <end position="272"/>
    </location>
</feature>
<keyword evidence="3 5" id="KW-1133">Transmembrane helix</keyword>
<dbReference type="InterPro" id="IPR000849">
    <property type="entry name" value="Sugar_P_transporter"/>
</dbReference>
<dbReference type="Pfam" id="PF07690">
    <property type="entry name" value="MFS_1"/>
    <property type="match status" value="1"/>
</dbReference>
<feature type="transmembrane region" description="Helical" evidence="5">
    <location>
        <begin position="332"/>
        <end position="363"/>
    </location>
</feature>
<evidence type="ECO:0000256" key="1">
    <source>
        <dbReference type="ARBA" id="ARBA00004141"/>
    </source>
</evidence>
<dbReference type="PANTHER" id="PTHR11662:SF285">
    <property type="entry name" value="HEXURONATE TRANSPORTER"/>
    <property type="match status" value="1"/>
</dbReference>
<dbReference type="AlphaFoldDB" id="A0AA49JFX7"/>
<dbReference type="PANTHER" id="PTHR11662">
    <property type="entry name" value="SOLUTE CARRIER FAMILY 17"/>
    <property type="match status" value="1"/>
</dbReference>
<dbReference type="PIRSF" id="PIRSF002808">
    <property type="entry name" value="Hexose_phosphate_transp"/>
    <property type="match status" value="1"/>
</dbReference>
<feature type="transmembrane region" description="Helical" evidence="5">
    <location>
        <begin position="383"/>
        <end position="405"/>
    </location>
</feature>
<keyword evidence="4 5" id="KW-0472">Membrane</keyword>
<feature type="transmembrane region" description="Helical" evidence="5">
    <location>
        <begin position="412"/>
        <end position="433"/>
    </location>
</feature>
<feature type="transmembrane region" description="Helical" evidence="5">
    <location>
        <begin position="75"/>
        <end position="92"/>
    </location>
</feature>
<reference evidence="7" key="1">
    <citation type="journal article" date="2023" name="Comput. Struct. Biotechnol. J.">
        <title>Discovery of a novel marine Bacteroidetes with a rich repertoire of carbohydrate-active enzymes.</title>
        <authorList>
            <person name="Chen B."/>
            <person name="Liu G."/>
            <person name="Chen Q."/>
            <person name="Wang H."/>
            <person name="Liu L."/>
            <person name="Tang K."/>
        </authorList>
    </citation>
    <scope>NUCLEOTIDE SEQUENCE</scope>
    <source>
        <strain evidence="7">TK19036</strain>
    </source>
</reference>
<feature type="transmembrane region" description="Helical" evidence="5">
    <location>
        <begin position="292"/>
        <end position="312"/>
    </location>
</feature>
<feature type="transmembrane region" description="Helical" evidence="5">
    <location>
        <begin position="104"/>
        <end position="125"/>
    </location>
</feature>
<feature type="domain" description="Major facilitator superfamily (MFS) profile" evidence="6">
    <location>
        <begin position="18"/>
        <end position="441"/>
    </location>
</feature>
<organism evidence="7">
    <name type="scientific">Roseihalotalea indica</name>
    <dbReference type="NCBI Taxonomy" id="2867963"/>
    <lineage>
        <taxon>Bacteria</taxon>
        <taxon>Pseudomonadati</taxon>
        <taxon>Bacteroidota</taxon>
        <taxon>Cytophagia</taxon>
        <taxon>Cytophagales</taxon>
        <taxon>Catalimonadaceae</taxon>
        <taxon>Roseihalotalea</taxon>
    </lineage>
</organism>
<dbReference type="SUPFAM" id="SSF103473">
    <property type="entry name" value="MFS general substrate transporter"/>
    <property type="match status" value="1"/>
</dbReference>
<protein>
    <submittedName>
        <fullName evidence="7">MFS transporter</fullName>
    </submittedName>
</protein>
<sequence>MGRFLPMNLIPRGYRWRILALLFFITTVNYIDRQVISFTVIDEKFQRDMMDIPEGVPISPQDQQAFNAAKGSIDAAFKIAYGIGFVVVGWFIDQVGTRRGFASAITLWNIAAVGTGLISSLSMLLGMRFLLGLGESGNFPSSIKSVSEWFPKKERSFATGIFNAGTNVGVILTALCIPWLITHLGWQSSFIITGTIGFVLLIFWLRTYKKPEDHPNIAPEELDYIHSDQEEAVDEKGGRVSWGRLFRYPQTWAFALGKFFTDCVWFLFLFWLPSFFTENDTLDQKLDLQSVGLPFIIIYLVSDVGSIFYGWLSSRLIKQGWSVNRARKTTMLICGLTVVPVFFASTIHSLVIAIMLIAIATAAHQGFSANLYSIVGDMFPKRAVASVVGIGGLAGAISGALLTLYTGYIVNAVGYLPIFIYASSAYLLALGIIHRLVPQLAGAKLIST</sequence>
<name>A0AA49JFX7_9BACT</name>
<feature type="transmembrane region" description="Helical" evidence="5">
    <location>
        <begin position="187"/>
        <end position="205"/>
    </location>
</feature>
<dbReference type="EMBL" id="CP120682">
    <property type="protein sequence ID" value="WKN35590.1"/>
    <property type="molecule type" value="Genomic_DNA"/>
</dbReference>
<feature type="transmembrane region" description="Helical" evidence="5">
    <location>
        <begin position="14"/>
        <end position="31"/>
    </location>
</feature>
<dbReference type="GO" id="GO:0016020">
    <property type="term" value="C:membrane"/>
    <property type="evidence" value="ECO:0007669"/>
    <property type="project" value="UniProtKB-SubCell"/>
</dbReference>
<evidence type="ECO:0000256" key="2">
    <source>
        <dbReference type="ARBA" id="ARBA00022692"/>
    </source>
</evidence>
<dbReference type="InterPro" id="IPR036259">
    <property type="entry name" value="MFS_trans_sf"/>
</dbReference>
<evidence type="ECO:0000313" key="7">
    <source>
        <dbReference type="EMBL" id="WKN35590.1"/>
    </source>
</evidence>
<keyword evidence="2 5" id="KW-0812">Transmembrane</keyword>
<evidence type="ECO:0000259" key="6">
    <source>
        <dbReference type="PROSITE" id="PS50850"/>
    </source>
</evidence>
<gene>
    <name evidence="7" type="ORF">K4G66_24775</name>
</gene>
<evidence type="ECO:0000256" key="4">
    <source>
        <dbReference type="ARBA" id="ARBA00023136"/>
    </source>
</evidence>
<dbReference type="InterPro" id="IPR050382">
    <property type="entry name" value="MFS_Na/Anion_cotransporter"/>
</dbReference>
<dbReference type="InterPro" id="IPR020846">
    <property type="entry name" value="MFS_dom"/>
</dbReference>
<dbReference type="Gene3D" id="1.20.1250.20">
    <property type="entry name" value="MFS general substrate transporter like domains"/>
    <property type="match status" value="2"/>
</dbReference>
<accession>A0AA49JFX7</accession>
<comment type="subcellular location">
    <subcellularLocation>
        <location evidence="1">Membrane</location>
        <topology evidence="1">Multi-pass membrane protein</topology>
    </subcellularLocation>
</comment>
<evidence type="ECO:0000256" key="5">
    <source>
        <dbReference type="SAM" id="Phobius"/>
    </source>
</evidence>
<evidence type="ECO:0000256" key="3">
    <source>
        <dbReference type="ARBA" id="ARBA00022989"/>
    </source>
</evidence>
<proteinExistence type="predicted"/>
<dbReference type="PROSITE" id="PS50850">
    <property type="entry name" value="MFS"/>
    <property type="match status" value="1"/>
</dbReference>